<comment type="caution">
    <text evidence="3">The sequence shown here is derived from an EMBL/GenBank/DDBJ whole genome shotgun (WGS) entry which is preliminary data.</text>
</comment>
<name>A0A8J7UII9_9HYPH</name>
<dbReference type="PIRSF" id="PIRSF031900">
    <property type="entry name" value="UCP031900"/>
    <property type="match status" value="1"/>
</dbReference>
<dbReference type="AlphaFoldDB" id="A0A8J7UII9"/>
<feature type="chain" id="PRO_5035299670" evidence="1">
    <location>
        <begin position="26"/>
        <end position="333"/>
    </location>
</feature>
<reference evidence="3" key="1">
    <citation type="submission" date="2021-03" db="EMBL/GenBank/DDBJ databases">
        <title>Genome sequencing and assembly of Tianweitania sediminis.</title>
        <authorList>
            <person name="Chhetri G."/>
        </authorList>
    </citation>
    <scope>NUCLEOTIDE SEQUENCE</scope>
    <source>
        <strain evidence="3">Z8</strain>
    </source>
</reference>
<dbReference type="Proteomes" id="UP000666240">
    <property type="component" value="Unassembled WGS sequence"/>
</dbReference>
<evidence type="ECO:0000256" key="1">
    <source>
        <dbReference type="SAM" id="SignalP"/>
    </source>
</evidence>
<dbReference type="EMBL" id="JAGIYY010000001">
    <property type="protein sequence ID" value="MBP0437865.1"/>
    <property type="molecule type" value="Genomic_DNA"/>
</dbReference>
<organism evidence="3 4">
    <name type="scientific">Tianweitania sediminis</name>
    <dbReference type="NCBI Taxonomy" id="1502156"/>
    <lineage>
        <taxon>Bacteria</taxon>
        <taxon>Pseudomonadati</taxon>
        <taxon>Pseudomonadota</taxon>
        <taxon>Alphaproteobacteria</taxon>
        <taxon>Hyphomicrobiales</taxon>
        <taxon>Phyllobacteriaceae</taxon>
        <taxon>Tianweitania</taxon>
    </lineage>
</organism>
<protein>
    <submittedName>
        <fullName evidence="3">Esterase-like activity of phytase family protein</fullName>
    </submittedName>
</protein>
<keyword evidence="4" id="KW-1185">Reference proteome</keyword>
<evidence type="ECO:0000313" key="3">
    <source>
        <dbReference type="EMBL" id="MBP0437865.1"/>
    </source>
</evidence>
<evidence type="ECO:0000313" key="4">
    <source>
        <dbReference type="Proteomes" id="UP000666240"/>
    </source>
</evidence>
<keyword evidence="1" id="KW-0732">Signal</keyword>
<dbReference type="InterPro" id="IPR014567">
    <property type="entry name" value="UCP031900"/>
</dbReference>
<gene>
    <name evidence="3" type="ORF">J5Y06_04230</name>
</gene>
<accession>A0A8J7UII9</accession>
<evidence type="ECO:0000259" key="2">
    <source>
        <dbReference type="Pfam" id="PF13449"/>
    </source>
</evidence>
<sequence length="333" mass="36426">MKRAAGWICGLALALSLLLPVAATAEPISVTTREISEFRIGRAEPTFGRFTFVGGLEMVGNHRDFGGFSAFRFLDKGRRFLGVSDTGFWFSGEVERDAASGHPVGIRDFTMDAIPGPEGQTTSKKALVDAEGLALWKGEAVVSFEREHRVTRYSLPKGSPPRPLGNVPFLIPRHELRLNRGLETILAAPATSVFGEALLVVSEMSLNPAGDLFAAVLFGPRKGIFYVKRRDNFDVTDGAFLPNGDILLLERRFSYASGVAMRLRSLAAASIKADATVDGEILLQADMGYQIDNMEGLDVWQAPDGSTRVSIISDDNQSFLQRNLYLEFIYADD</sequence>
<proteinExistence type="predicted"/>
<feature type="signal peptide" evidence="1">
    <location>
        <begin position="1"/>
        <end position="25"/>
    </location>
</feature>
<dbReference type="Pfam" id="PF13449">
    <property type="entry name" value="Phytase-like"/>
    <property type="match status" value="1"/>
</dbReference>
<feature type="domain" description="Phytase-like" evidence="2">
    <location>
        <begin position="64"/>
        <end position="316"/>
    </location>
</feature>
<dbReference type="RefSeq" id="WP_209333825.1">
    <property type="nucleotide sequence ID" value="NZ_JAGIYY010000001.1"/>
</dbReference>
<dbReference type="InterPro" id="IPR027372">
    <property type="entry name" value="Phytase-like_dom"/>
</dbReference>